<dbReference type="AlphaFoldDB" id="A0A7R8CUB8"/>
<dbReference type="OrthoDB" id="10069510at2759"/>
<dbReference type="InterPro" id="IPR036638">
    <property type="entry name" value="HLH_DNA-bd_sf"/>
</dbReference>
<name>A0A7R8CUB8_LEPSM</name>
<evidence type="ECO:0000256" key="1">
    <source>
        <dbReference type="ARBA" id="ARBA00023015"/>
    </source>
</evidence>
<dbReference type="PANTHER" id="PTHR13864">
    <property type="entry name" value="T-CELL ACUTE LYMPHOCYTIC LEUKEMIA/STEM CELL LEUKEMIA-RELATED"/>
    <property type="match status" value="1"/>
</dbReference>
<dbReference type="SMART" id="SM00353">
    <property type="entry name" value="HLH"/>
    <property type="match status" value="1"/>
</dbReference>
<evidence type="ECO:0000256" key="2">
    <source>
        <dbReference type="ARBA" id="ARBA00023125"/>
    </source>
</evidence>
<dbReference type="Pfam" id="PF00010">
    <property type="entry name" value="HLH"/>
    <property type="match status" value="1"/>
</dbReference>
<evidence type="ECO:0000256" key="3">
    <source>
        <dbReference type="ARBA" id="ARBA00023163"/>
    </source>
</evidence>
<dbReference type="InterPro" id="IPR011598">
    <property type="entry name" value="bHLH_dom"/>
</dbReference>
<evidence type="ECO:0000313" key="6">
    <source>
        <dbReference type="Proteomes" id="UP000675881"/>
    </source>
</evidence>
<keyword evidence="3" id="KW-0804">Transcription</keyword>
<evidence type="ECO:0000313" key="5">
    <source>
        <dbReference type="EMBL" id="CAF2897150.1"/>
    </source>
</evidence>
<keyword evidence="2" id="KW-0238">DNA-binding</keyword>
<evidence type="ECO:0000256" key="4">
    <source>
        <dbReference type="SAM" id="MobiDB-lite"/>
    </source>
</evidence>
<organism evidence="5 6">
    <name type="scientific">Lepeophtheirus salmonis</name>
    <name type="common">Salmon louse</name>
    <name type="synonym">Caligus salmonis</name>
    <dbReference type="NCBI Taxonomy" id="72036"/>
    <lineage>
        <taxon>Eukaryota</taxon>
        <taxon>Metazoa</taxon>
        <taxon>Ecdysozoa</taxon>
        <taxon>Arthropoda</taxon>
        <taxon>Crustacea</taxon>
        <taxon>Multicrustacea</taxon>
        <taxon>Hexanauplia</taxon>
        <taxon>Copepoda</taxon>
        <taxon>Siphonostomatoida</taxon>
        <taxon>Caligidae</taxon>
        <taxon>Lepeophtheirus</taxon>
    </lineage>
</organism>
<reference evidence="5" key="1">
    <citation type="submission" date="2021-02" db="EMBL/GenBank/DDBJ databases">
        <authorList>
            <person name="Bekaert M."/>
        </authorList>
    </citation>
    <scope>NUCLEOTIDE SEQUENCE</scope>
    <source>
        <strain evidence="5">IoA-00</strain>
    </source>
</reference>
<feature type="compositionally biased region" description="Basic and acidic residues" evidence="4">
    <location>
        <begin position="98"/>
        <end position="110"/>
    </location>
</feature>
<dbReference type="SUPFAM" id="SSF47459">
    <property type="entry name" value="HLH, helix-loop-helix DNA-binding domain"/>
    <property type="match status" value="1"/>
</dbReference>
<dbReference type="Gene3D" id="4.10.280.10">
    <property type="entry name" value="Helix-loop-helix DNA-binding domain"/>
    <property type="match status" value="1"/>
</dbReference>
<accession>A0A7R8CUB8</accession>
<dbReference type="PROSITE" id="PS50888">
    <property type="entry name" value="BHLH"/>
    <property type="match status" value="1"/>
</dbReference>
<protein>
    <submittedName>
        <fullName evidence="5">TAL</fullName>
    </submittedName>
</protein>
<feature type="region of interest" description="Disordered" evidence="4">
    <location>
        <begin position="94"/>
        <end position="142"/>
    </location>
</feature>
<dbReference type="GO" id="GO:0000981">
    <property type="term" value="F:DNA-binding transcription factor activity, RNA polymerase II-specific"/>
    <property type="evidence" value="ECO:0007669"/>
    <property type="project" value="InterPro"/>
</dbReference>
<dbReference type="PANTHER" id="PTHR13864:SF15">
    <property type="entry name" value="T-CELL ACUTE LYMPHOCYTIC LEUKEMIA PROTEIN 1 HOMOLOG-RELATED"/>
    <property type="match status" value="1"/>
</dbReference>
<sequence length="250" mass="28769">MLQLRYFLAQTPDPFLTNPKQIFCEHFELVRYYITLATESQFQYYGDFSSFYVQSLKMNSKDRVISVLSNLNEDSSSDLEESWAGENVLLDNSPSSHFHSDSEEGDENIRVTKKSGSSKQSFRISKKYGTNSSDLNGPDGLPLHIPRSAQKKVFTNHRERFRQQNVAGAFAELRKLLPSHPLDKKLSKSEILKLSIKYIKILQGLLQWQEENEQHLSKSHDFNSSSLPLMGHYYVHCKSGIHNGIHKRNN</sequence>
<gene>
    <name evidence="5" type="ORF">LSAA_7030</name>
</gene>
<dbReference type="InterPro" id="IPR040238">
    <property type="entry name" value="TAL-like"/>
</dbReference>
<dbReference type="CDD" id="cd11413">
    <property type="entry name" value="bHLH_TS_TAL_LYL"/>
    <property type="match status" value="1"/>
</dbReference>
<proteinExistence type="predicted"/>
<dbReference type="EMBL" id="HG994582">
    <property type="protein sequence ID" value="CAF2897150.1"/>
    <property type="molecule type" value="Genomic_DNA"/>
</dbReference>
<feature type="compositionally biased region" description="Polar residues" evidence="4">
    <location>
        <begin position="114"/>
        <end position="135"/>
    </location>
</feature>
<dbReference type="Proteomes" id="UP000675881">
    <property type="component" value="Chromosome 3"/>
</dbReference>
<keyword evidence="6" id="KW-1185">Reference proteome</keyword>
<keyword evidence="1" id="KW-0805">Transcription regulation</keyword>
<dbReference type="GO" id="GO:0000978">
    <property type="term" value="F:RNA polymerase II cis-regulatory region sequence-specific DNA binding"/>
    <property type="evidence" value="ECO:0007669"/>
    <property type="project" value="TreeGrafter"/>
</dbReference>
<dbReference type="GO" id="GO:0046983">
    <property type="term" value="F:protein dimerization activity"/>
    <property type="evidence" value="ECO:0007669"/>
    <property type="project" value="InterPro"/>
</dbReference>